<keyword evidence="1" id="KW-0732">Signal</keyword>
<dbReference type="EMBL" id="VMNK01000003">
    <property type="protein sequence ID" value="TVO58504.1"/>
    <property type="molecule type" value="Genomic_DNA"/>
</dbReference>
<dbReference type="OrthoDB" id="511546at2"/>
<proteinExistence type="predicted"/>
<feature type="signal peptide" evidence="1">
    <location>
        <begin position="1"/>
        <end position="22"/>
    </location>
</feature>
<evidence type="ECO:0000313" key="4">
    <source>
        <dbReference type="Proteomes" id="UP000319502"/>
    </source>
</evidence>
<name>A0A557R041_9RHOO</name>
<organism evidence="3 4">
    <name type="scientific">Denitromonas halophila</name>
    <dbReference type="NCBI Taxonomy" id="1629404"/>
    <lineage>
        <taxon>Bacteria</taxon>
        <taxon>Pseudomonadati</taxon>
        <taxon>Pseudomonadota</taxon>
        <taxon>Betaproteobacteria</taxon>
        <taxon>Rhodocyclales</taxon>
        <taxon>Zoogloeaceae</taxon>
        <taxon>Denitromonas</taxon>
    </lineage>
</organism>
<comment type="caution">
    <text evidence="3">The sequence shown here is derived from an EMBL/GenBank/DDBJ whole genome shotgun (WGS) entry which is preliminary data.</text>
</comment>
<feature type="chain" id="PRO_5021706338" evidence="1">
    <location>
        <begin position="23"/>
        <end position="182"/>
    </location>
</feature>
<keyword evidence="4" id="KW-1185">Reference proteome</keyword>
<evidence type="ECO:0000313" key="3">
    <source>
        <dbReference type="EMBL" id="TVO58504.1"/>
    </source>
</evidence>
<dbReference type="InterPro" id="IPR032033">
    <property type="entry name" value="Cytochrome_P460"/>
</dbReference>
<dbReference type="RefSeq" id="WP_144308045.1">
    <property type="nucleotide sequence ID" value="NZ_VMNK01000003.1"/>
</dbReference>
<dbReference type="AlphaFoldDB" id="A0A557R041"/>
<dbReference type="InterPro" id="IPR038142">
    <property type="entry name" value="Cytochrome_P460_sp"/>
</dbReference>
<dbReference type="Proteomes" id="UP000319502">
    <property type="component" value="Unassembled WGS sequence"/>
</dbReference>
<accession>A0A557R041</accession>
<evidence type="ECO:0000256" key="1">
    <source>
        <dbReference type="SAM" id="SignalP"/>
    </source>
</evidence>
<evidence type="ECO:0000259" key="2">
    <source>
        <dbReference type="Pfam" id="PF16694"/>
    </source>
</evidence>
<reference evidence="3 4" key="1">
    <citation type="submission" date="2019-07" db="EMBL/GenBank/DDBJ databases">
        <title>The pathways for chlorine oxyanion respiration interact through the shared metabolite chlorate.</title>
        <authorList>
            <person name="Barnum T.P."/>
            <person name="Cheng Y."/>
            <person name="Hill K.A."/>
            <person name="Lucas L.N."/>
            <person name="Carlson H.K."/>
            <person name="Coates J.D."/>
        </authorList>
    </citation>
    <scope>NUCLEOTIDE SEQUENCE [LARGE SCALE GENOMIC DNA]</scope>
    <source>
        <strain evidence="3 4">SFB-3</strain>
    </source>
</reference>
<sequence>MKTTLTRALLASALALPLVATASDFSPYVDAKGGISRPTDFRTHFVHLGSWAVLDEKSAARGLHDVYTEKASAEAYRKTGKFPDGATLVKEIRKLETGAMTTGDPVVWGSDTAVWFVMVKDAKGRFASHPQWGDGWGWAMFKADAPATNVAASYDADCKACHIPAAKTDRVFIQGYPTLAPN</sequence>
<dbReference type="Pfam" id="PF16694">
    <property type="entry name" value="Cytochrome_P460"/>
    <property type="match status" value="1"/>
</dbReference>
<feature type="domain" description="Cytochrome P460" evidence="2">
    <location>
        <begin position="56"/>
        <end position="172"/>
    </location>
</feature>
<dbReference type="CDD" id="cd20750">
    <property type="entry name" value="cyt_c_I"/>
    <property type="match status" value="1"/>
</dbReference>
<protein>
    <submittedName>
        <fullName evidence="3">Cytochrome C</fullName>
    </submittedName>
</protein>
<gene>
    <name evidence="3" type="ORF">FHP91_02210</name>
</gene>
<dbReference type="Gene3D" id="3.50.70.20">
    <property type="entry name" value="Cytochrome P460"/>
    <property type="match status" value="1"/>
</dbReference>